<accession>A0A417YUA1</accession>
<feature type="transmembrane region" description="Helical" evidence="6">
    <location>
        <begin position="124"/>
        <end position="142"/>
    </location>
</feature>
<dbReference type="GO" id="GO:0005886">
    <property type="term" value="C:plasma membrane"/>
    <property type="evidence" value="ECO:0007669"/>
    <property type="project" value="UniProtKB-SubCell"/>
</dbReference>
<feature type="domain" description="RDD" evidence="7">
    <location>
        <begin position="31"/>
        <end position="154"/>
    </location>
</feature>
<feature type="transmembrane region" description="Helical" evidence="6">
    <location>
        <begin position="37"/>
        <end position="55"/>
    </location>
</feature>
<dbReference type="InterPro" id="IPR010432">
    <property type="entry name" value="RDD"/>
</dbReference>
<evidence type="ECO:0000256" key="1">
    <source>
        <dbReference type="ARBA" id="ARBA00004651"/>
    </source>
</evidence>
<evidence type="ECO:0000256" key="4">
    <source>
        <dbReference type="ARBA" id="ARBA00022989"/>
    </source>
</evidence>
<keyword evidence="9" id="KW-1185">Reference proteome</keyword>
<evidence type="ECO:0000256" key="2">
    <source>
        <dbReference type="ARBA" id="ARBA00022475"/>
    </source>
</evidence>
<dbReference type="Pfam" id="PF06271">
    <property type="entry name" value="RDD"/>
    <property type="match status" value="1"/>
</dbReference>
<organism evidence="8 9">
    <name type="scientific">Neobacillus notoginsengisoli</name>
    <dbReference type="NCBI Taxonomy" id="1578198"/>
    <lineage>
        <taxon>Bacteria</taxon>
        <taxon>Bacillati</taxon>
        <taxon>Bacillota</taxon>
        <taxon>Bacilli</taxon>
        <taxon>Bacillales</taxon>
        <taxon>Bacillaceae</taxon>
        <taxon>Neobacillus</taxon>
    </lineage>
</organism>
<evidence type="ECO:0000313" key="8">
    <source>
        <dbReference type="EMBL" id="RHW40753.1"/>
    </source>
</evidence>
<evidence type="ECO:0000313" key="9">
    <source>
        <dbReference type="Proteomes" id="UP000284416"/>
    </source>
</evidence>
<comment type="subcellular location">
    <subcellularLocation>
        <location evidence="1">Cell membrane</location>
        <topology evidence="1">Multi-pass membrane protein</topology>
    </subcellularLocation>
</comment>
<keyword evidence="4 6" id="KW-1133">Transmembrane helix</keyword>
<dbReference type="AlphaFoldDB" id="A0A417YUA1"/>
<dbReference type="InterPro" id="IPR051791">
    <property type="entry name" value="Pra-immunoreactive"/>
</dbReference>
<dbReference type="EMBL" id="QWEG01000006">
    <property type="protein sequence ID" value="RHW40753.1"/>
    <property type="molecule type" value="Genomic_DNA"/>
</dbReference>
<dbReference type="PANTHER" id="PTHR36115">
    <property type="entry name" value="PROLINE-RICH ANTIGEN HOMOLOG-RELATED"/>
    <property type="match status" value="1"/>
</dbReference>
<dbReference type="Proteomes" id="UP000284416">
    <property type="component" value="Unassembled WGS sequence"/>
</dbReference>
<gene>
    <name evidence="8" type="ORF">D1B31_11220</name>
</gene>
<dbReference type="RefSeq" id="WP_118920869.1">
    <property type="nucleotide sequence ID" value="NZ_QWEG01000006.1"/>
</dbReference>
<sequence length="163" mass="18924">MEHYEKLDEQRLILEENSSLDGEAGTPLRFAGFWMRFWAYLLDLIVAGSIFRLIAKPVFRFFEIESSGGLFSPDTIVSAVIFYLYFVLMTKFFHQTLGKMVFGLAVIDIKDGNLSWIDVLIREWIGRFISSWIIILYIIPAFHPKKQALHDIFADTAVIHTER</sequence>
<dbReference type="PANTHER" id="PTHR36115:SF9">
    <property type="entry name" value="LMO1584 PROTEIN"/>
    <property type="match status" value="1"/>
</dbReference>
<comment type="caution">
    <text evidence="8">The sequence shown here is derived from an EMBL/GenBank/DDBJ whole genome shotgun (WGS) entry which is preliminary data.</text>
</comment>
<evidence type="ECO:0000256" key="6">
    <source>
        <dbReference type="SAM" id="Phobius"/>
    </source>
</evidence>
<proteinExistence type="predicted"/>
<dbReference type="OrthoDB" id="9793824at2"/>
<name>A0A417YUA1_9BACI</name>
<reference evidence="8 9" key="1">
    <citation type="journal article" date="2017" name="Int. J. Syst. Evol. Microbiol.">
        <title>Bacillus notoginsengisoli sp. nov., a novel bacterium isolated from the rhizosphere of Panax notoginseng.</title>
        <authorList>
            <person name="Zhang M.Y."/>
            <person name="Cheng J."/>
            <person name="Cai Y."/>
            <person name="Zhang T.Y."/>
            <person name="Wu Y.Y."/>
            <person name="Manikprabhu D."/>
            <person name="Li W.J."/>
            <person name="Zhang Y.X."/>
        </authorList>
    </citation>
    <scope>NUCLEOTIDE SEQUENCE [LARGE SCALE GENOMIC DNA]</scope>
    <source>
        <strain evidence="8 9">JCM 30743</strain>
    </source>
</reference>
<keyword evidence="3 6" id="KW-0812">Transmembrane</keyword>
<keyword evidence="2" id="KW-1003">Cell membrane</keyword>
<keyword evidence="5 6" id="KW-0472">Membrane</keyword>
<feature type="transmembrane region" description="Helical" evidence="6">
    <location>
        <begin position="76"/>
        <end position="94"/>
    </location>
</feature>
<evidence type="ECO:0000259" key="7">
    <source>
        <dbReference type="Pfam" id="PF06271"/>
    </source>
</evidence>
<evidence type="ECO:0000256" key="5">
    <source>
        <dbReference type="ARBA" id="ARBA00023136"/>
    </source>
</evidence>
<protein>
    <submittedName>
        <fullName evidence="8">RDD family protein</fullName>
    </submittedName>
</protein>
<evidence type="ECO:0000256" key="3">
    <source>
        <dbReference type="ARBA" id="ARBA00022692"/>
    </source>
</evidence>